<dbReference type="GO" id="GO:0005524">
    <property type="term" value="F:ATP binding"/>
    <property type="evidence" value="ECO:0007669"/>
    <property type="project" value="UniProtKB-KW"/>
</dbReference>
<evidence type="ECO:0000259" key="4">
    <source>
        <dbReference type="PROSITE" id="PS50893"/>
    </source>
</evidence>
<dbReference type="SMART" id="SM00382">
    <property type="entry name" value="AAA"/>
    <property type="match status" value="1"/>
</dbReference>
<organism evidence="5">
    <name type="scientific">Ignisphaera aggregans</name>
    <dbReference type="NCBI Taxonomy" id="334771"/>
    <lineage>
        <taxon>Archaea</taxon>
        <taxon>Thermoproteota</taxon>
        <taxon>Thermoprotei</taxon>
        <taxon>Desulfurococcales</taxon>
        <taxon>Desulfurococcaceae</taxon>
        <taxon>Ignisphaera</taxon>
    </lineage>
</organism>
<dbReference type="PANTHER" id="PTHR43230">
    <property type="entry name" value="ABC-TYPE DIPEPTIDE/OLIGOPEPTIDE TRANSPORT SYSTEM, ATPASE COMPONENT"/>
    <property type="match status" value="1"/>
</dbReference>
<evidence type="ECO:0000256" key="1">
    <source>
        <dbReference type="ARBA" id="ARBA00022448"/>
    </source>
</evidence>
<dbReference type="InterPro" id="IPR003439">
    <property type="entry name" value="ABC_transporter-like_ATP-bd"/>
</dbReference>
<proteinExistence type="predicted"/>
<reference evidence="5" key="1">
    <citation type="journal article" date="2020" name="mSystems">
        <title>Genome- and Community-Level Interaction Insights into Carbon Utilization and Element Cycling Functions of Hydrothermarchaeota in Hydrothermal Sediment.</title>
        <authorList>
            <person name="Zhou Z."/>
            <person name="Liu Y."/>
            <person name="Xu W."/>
            <person name="Pan J."/>
            <person name="Luo Z.H."/>
            <person name="Li M."/>
        </authorList>
    </citation>
    <scope>NUCLEOTIDE SEQUENCE [LARGE SCALE GENOMIC DNA]</scope>
    <source>
        <strain evidence="5">SpSt-125</strain>
    </source>
</reference>
<dbReference type="PANTHER" id="PTHR43230:SF3">
    <property type="entry name" value="ABC-TYPE DIPEPTIDE_OLIGOPEPTIDE TRANSPORT SYSTEM, ATPASE COMPONENT"/>
    <property type="match status" value="1"/>
</dbReference>
<evidence type="ECO:0000256" key="2">
    <source>
        <dbReference type="ARBA" id="ARBA00022741"/>
    </source>
</evidence>
<dbReference type="InterPro" id="IPR017871">
    <property type="entry name" value="ABC_transporter-like_CS"/>
</dbReference>
<dbReference type="GO" id="GO:0016887">
    <property type="term" value="F:ATP hydrolysis activity"/>
    <property type="evidence" value="ECO:0007669"/>
    <property type="project" value="InterPro"/>
</dbReference>
<dbReference type="EMBL" id="DSEU01000038">
    <property type="protein sequence ID" value="HEM66913.1"/>
    <property type="molecule type" value="Genomic_DNA"/>
</dbReference>
<sequence length="267" mass="30557">MSMLEVKNLTKVYEMGLIRKRRIVAVNDVSFDVSEGEIVSLVGESGSGKTTTAKMVLRLLPPTAGSVVFQGRDIWREYKTKEDLKEYWKNVHAVFQDPYASYNPFYTVDRILNQALRLLNIDPKSSEGKRLVREALSYVGLVPEDVLGKYPHQLSGGQRQRIMIARCWLLKPKLILADEPVSMIDASMRGAIIKLFMNLRDDYKTSTIFITHDMGLAYYVSDKILVMYKGKVVDQGSPDELIKNPKHEYTKKLLASVPTLYKKWSWE</sequence>
<gene>
    <name evidence="5" type="ORF">ENO26_05000</name>
</gene>
<keyword evidence="3 5" id="KW-0067">ATP-binding</keyword>
<dbReference type="InterPro" id="IPR013563">
    <property type="entry name" value="Oligopep_ABC_C"/>
</dbReference>
<protein>
    <submittedName>
        <fullName evidence="5">ABC transporter ATP-binding protein</fullName>
    </submittedName>
</protein>
<dbReference type="GO" id="GO:0015833">
    <property type="term" value="P:peptide transport"/>
    <property type="evidence" value="ECO:0007669"/>
    <property type="project" value="InterPro"/>
</dbReference>
<keyword evidence="2" id="KW-0547">Nucleotide-binding</keyword>
<dbReference type="CDD" id="cd03257">
    <property type="entry name" value="ABC_NikE_OppD_transporters"/>
    <property type="match status" value="1"/>
</dbReference>
<name>A0A7J2U3S6_9CREN</name>
<dbReference type="PROSITE" id="PS50893">
    <property type="entry name" value="ABC_TRANSPORTER_2"/>
    <property type="match status" value="1"/>
</dbReference>
<keyword evidence="1" id="KW-0813">Transport</keyword>
<dbReference type="AlphaFoldDB" id="A0A7J2U3S6"/>
<comment type="caution">
    <text evidence="5">The sequence shown here is derived from an EMBL/GenBank/DDBJ whole genome shotgun (WGS) entry which is preliminary data.</text>
</comment>
<dbReference type="Pfam" id="PF08352">
    <property type="entry name" value="oligo_HPY"/>
    <property type="match status" value="1"/>
</dbReference>
<feature type="domain" description="ABC transporter" evidence="4">
    <location>
        <begin position="4"/>
        <end position="254"/>
    </location>
</feature>
<evidence type="ECO:0000256" key="3">
    <source>
        <dbReference type="ARBA" id="ARBA00022840"/>
    </source>
</evidence>
<accession>A0A7J2U3S6</accession>
<dbReference type="InterPro" id="IPR027417">
    <property type="entry name" value="P-loop_NTPase"/>
</dbReference>
<dbReference type="PROSITE" id="PS00211">
    <property type="entry name" value="ABC_TRANSPORTER_1"/>
    <property type="match status" value="1"/>
</dbReference>
<dbReference type="InterPro" id="IPR003593">
    <property type="entry name" value="AAA+_ATPase"/>
</dbReference>
<dbReference type="Gene3D" id="3.40.50.300">
    <property type="entry name" value="P-loop containing nucleotide triphosphate hydrolases"/>
    <property type="match status" value="1"/>
</dbReference>
<dbReference type="SUPFAM" id="SSF52540">
    <property type="entry name" value="P-loop containing nucleoside triphosphate hydrolases"/>
    <property type="match status" value="1"/>
</dbReference>
<dbReference type="Pfam" id="PF00005">
    <property type="entry name" value="ABC_tran"/>
    <property type="match status" value="1"/>
</dbReference>
<evidence type="ECO:0000313" key="5">
    <source>
        <dbReference type="EMBL" id="HEM66913.1"/>
    </source>
</evidence>